<dbReference type="Pfam" id="PF01041">
    <property type="entry name" value="DegT_DnrJ_EryC1"/>
    <property type="match status" value="1"/>
</dbReference>
<dbReference type="SUPFAM" id="SSF53383">
    <property type="entry name" value="PLP-dependent transferases"/>
    <property type="match status" value="1"/>
</dbReference>
<comment type="similarity">
    <text evidence="2 5">Belongs to the DegT/DnrJ/EryC1 family.</text>
</comment>
<protein>
    <submittedName>
        <fullName evidence="6">DegT/DnrJ/EryC1/StrS family aminotransferase</fullName>
    </submittedName>
</protein>
<evidence type="ECO:0000256" key="3">
    <source>
        <dbReference type="PIRSR" id="PIRSR000390-1"/>
    </source>
</evidence>
<comment type="caution">
    <text evidence="6">The sequence shown here is derived from an EMBL/GenBank/DDBJ whole genome shotgun (WGS) entry which is preliminary data.</text>
</comment>
<gene>
    <name evidence="6" type="ORF">D7Z96_13595</name>
</gene>
<dbReference type="InterPro" id="IPR015424">
    <property type="entry name" value="PyrdxlP-dep_Trfase"/>
</dbReference>
<dbReference type="PIRSF" id="PIRSF000390">
    <property type="entry name" value="PLP_StrS"/>
    <property type="match status" value="1"/>
</dbReference>
<evidence type="ECO:0000313" key="7">
    <source>
        <dbReference type="Proteomes" id="UP000273159"/>
    </source>
</evidence>
<name>A0A3B0FCD5_PSEPS</name>
<evidence type="ECO:0000256" key="5">
    <source>
        <dbReference type="RuleBase" id="RU004508"/>
    </source>
</evidence>
<dbReference type="GO" id="GO:0030170">
    <property type="term" value="F:pyridoxal phosphate binding"/>
    <property type="evidence" value="ECO:0007669"/>
    <property type="project" value="TreeGrafter"/>
</dbReference>
<dbReference type="Proteomes" id="UP000273159">
    <property type="component" value="Unassembled WGS sequence"/>
</dbReference>
<organism evidence="6 7">
    <name type="scientific">Pseudarthrobacter phenanthrenivorans</name>
    <name type="common">Arthrobacter phenanthrenivorans</name>
    <dbReference type="NCBI Taxonomy" id="361575"/>
    <lineage>
        <taxon>Bacteria</taxon>
        <taxon>Bacillati</taxon>
        <taxon>Actinomycetota</taxon>
        <taxon>Actinomycetes</taxon>
        <taxon>Micrococcales</taxon>
        <taxon>Micrococcaceae</taxon>
        <taxon>Pseudarthrobacter</taxon>
    </lineage>
</organism>
<sequence length="369" mass="39319">MTQPTVPLVDLSYQQAQINDLIREGFNRVIAESSFISGPQVGEFEEAWATYCGVPFAMGVANGTDAIEIALRAVGVRPGDEVILPANTFVATAGAVERSGAHPVLADCDEDFLLDPAEAASKITARTRAVIGVHLYGQAAPIETLRKAVPASVAIVEDMAQAQGAKRNGVRAGALGDVAATSFYPGKNLGAYGDAGAVMSMVEEIAVRVRLLRNHGGMAKYEHLEVGFNSRLDTLQAVVLNAKLALLDEWNVQRREAAGRYAQLLADLDLVELPRVAQGNEHVFHLYVVRVPERDRVVRELNAAGIGAGIHYPSPVHLLPAYRHLGHSPGMFPVAEGLAGEIMSLPLFPGITAGQQEQVAAALRKALGQ</sequence>
<dbReference type="InterPro" id="IPR015421">
    <property type="entry name" value="PyrdxlP-dep_Trfase_major"/>
</dbReference>
<evidence type="ECO:0000256" key="1">
    <source>
        <dbReference type="ARBA" id="ARBA00022898"/>
    </source>
</evidence>
<keyword evidence="6" id="KW-0808">Transferase</keyword>
<reference evidence="6 7" key="1">
    <citation type="submission" date="2018-10" db="EMBL/GenBank/DDBJ databases">
        <title>Genome-guide identification and characterization of bacteria that degrade polycyclic aromatic hydrocarbons and resist hexavalent chromium simultaneously.</title>
        <authorList>
            <person name="Feng H."/>
        </authorList>
    </citation>
    <scope>NUCLEOTIDE SEQUENCE [LARGE SCALE GENOMIC DNA]</scope>
    <source>
        <strain evidence="6 7">J015</strain>
    </source>
</reference>
<dbReference type="RefSeq" id="WP_120692857.1">
    <property type="nucleotide sequence ID" value="NZ_RBNH01000012.1"/>
</dbReference>
<reference evidence="7" key="2">
    <citation type="submission" date="2018-10" db="EMBL/GenBank/DDBJ databases">
        <authorList>
            <person name="Wang Y."/>
            <person name="Wang J."/>
            <person name="Yang X."/>
            <person name="Wang Z."/>
            <person name="Huang Y."/>
        </authorList>
    </citation>
    <scope>NUCLEOTIDE SEQUENCE [LARGE SCALE GENOMIC DNA]</scope>
    <source>
        <strain evidence="7">J015</strain>
    </source>
</reference>
<feature type="active site" description="Proton acceptor" evidence="3">
    <location>
        <position position="187"/>
    </location>
</feature>
<evidence type="ECO:0000313" key="6">
    <source>
        <dbReference type="EMBL" id="RKO22594.1"/>
    </source>
</evidence>
<dbReference type="Gene3D" id="3.90.1150.10">
    <property type="entry name" value="Aspartate Aminotransferase, domain 1"/>
    <property type="match status" value="1"/>
</dbReference>
<dbReference type="GO" id="GO:0000271">
    <property type="term" value="P:polysaccharide biosynthetic process"/>
    <property type="evidence" value="ECO:0007669"/>
    <property type="project" value="TreeGrafter"/>
</dbReference>
<keyword evidence="6" id="KW-0032">Aminotransferase</keyword>
<dbReference type="Gene3D" id="3.40.640.10">
    <property type="entry name" value="Type I PLP-dependent aspartate aminotransferase-like (Major domain)"/>
    <property type="match status" value="1"/>
</dbReference>
<evidence type="ECO:0000256" key="4">
    <source>
        <dbReference type="PIRSR" id="PIRSR000390-2"/>
    </source>
</evidence>
<feature type="modified residue" description="N6-(pyridoxal phosphate)lysine" evidence="4">
    <location>
        <position position="187"/>
    </location>
</feature>
<proteinExistence type="inferred from homology"/>
<dbReference type="GO" id="GO:0008483">
    <property type="term" value="F:transaminase activity"/>
    <property type="evidence" value="ECO:0007669"/>
    <property type="project" value="UniProtKB-KW"/>
</dbReference>
<accession>A0A3B0FCD5</accession>
<dbReference type="InterPro" id="IPR000653">
    <property type="entry name" value="DegT/StrS_aminotransferase"/>
</dbReference>
<dbReference type="AlphaFoldDB" id="A0A3B0FCD5"/>
<dbReference type="PANTHER" id="PTHR30244">
    <property type="entry name" value="TRANSAMINASE"/>
    <property type="match status" value="1"/>
</dbReference>
<evidence type="ECO:0000256" key="2">
    <source>
        <dbReference type="ARBA" id="ARBA00037999"/>
    </source>
</evidence>
<dbReference type="EMBL" id="RBNH01000012">
    <property type="protein sequence ID" value="RKO22594.1"/>
    <property type="molecule type" value="Genomic_DNA"/>
</dbReference>
<dbReference type="PANTHER" id="PTHR30244:SF36">
    <property type="entry name" value="3-OXO-GLUCOSE-6-PHOSPHATE:GLUTAMATE AMINOTRANSFERASE"/>
    <property type="match status" value="1"/>
</dbReference>
<dbReference type="InterPro" id="IPR015422">
    <property type="entry name" value="PyrdxlP-dep_Trfase_small"/>
</dbReference>
<dbReference type="CDD" id="cd00616">
    <property type="entry name" value="AHBA_syn"/>
    <property type="match status" value="1"/>
</dbReference>
<keyword evidence="1 4" id="KW-0663">Pyridoxal phosphate</keyword>